<evidence type="ECO:0000256" key="1">
    <source>
        <dbReference type="ARBA" id="ARBA00004953"/>
    </source>
</evidence>
<accession>A0A2P7MY90</accession>
<evidence type="ECO:0000256" key="3">
    <source>
        <dbReference type="ARBA" id="ARBA00022603"/>
    </source>
</evidence>
<dbReference type="InterPro" id="IPR014777">
    <property type="entry name" value="4pyrrole_Mease_sub1"/>
</dbReference>
<comment type="caution">
    <text evidence="7">The sequence shown here is derived from an EMBL/GenBank/DDBJ whole genome shotgun (WGS) entry which is preliminary data.</text>
</comment>
<dbReference type="CDD" id="cd11644">
    <property type="entry name" value="Precorrin-6Y-MT"/>
    <property type="match status" value="1"/>
</dbReference>
<dbReference type="InterPro" id="IPR006365">
    <property type="entry name" value="Cbl_synth_CobL"/>
</dbReference>
<dbReference type="InterPro" id="IPR012818">
    <property type="entry name" value="CbiE"/>
</dbReference>
<dbReference type="PANTHER" id="PTHR43182:SF1">
    <property type="entry name" value="COBALT-PRECORRIN-7 C(5)-METHYLTRANSFERASE"/>
    <property type="match status" value="1"/>
</dbReference>
<keyword evidence="8" id="KW-1185">Reference proteome</keyword>
<evidence type="ECO:0000256" key="4">
    <source>
        <dbReference type="ARBA" id="ARBA00022679"/>
    </source>
</evidence>
<dbReference type="AlphaFoldDB" id="A0A2P7MY90"/>
<evidence type="ECO:0000313" key="8">
    <source>
        <dbReference type="Proteomes" id="UP000243002"/>
    </source>
</evidence>
<comment type="pathway">
    <text evidence="1">Cofactor biosynthesis; adenosylcobalamin biosynthesis.</text>
</comment>
<dbReference type="UniPathway" id="UPA00148"/>
<sequence>MLEVVGTDAGGVAALPAPSLALVRAAQLLLAPQRLLAELGPWWQEEQGAGRIPAGNPCPQLLASDRPEQIFGPLEQALATGRPAVLLASGDPLWFGIGRLLLQRFPAAQLRFHPAPCSLQLAFARLGRPWQDASWISLHGRDPEPLAAALRKRPPALAVLTDPGRGGAEEVRRILAASGLEAAYAFWLCERLGHPAERMQRLVPGAPLPPDLDPLHLVLLIAEPPAPPADPAALPLFGLEDGLFLQHDDRPGLMTKREVRIQLLADLELPECGVIWDIGAGVGSVGLEALRLRPGLALWALEARGGSAALIAANAERLGVRPAGIHEGRAPEALAELPDPDRVLIGGGGRERAAVLAAVLQRLRPSGVVVIPLATLEALAELRPLLEQAGCQVALAQHQAWRGAPLADGTRLAPLNPVLVLTGRLP</sequence>
<evidence type="ECO:0000259" key="6">
    <source>
        <dbReference type="Pfam" id="PF00590"/>
    </source>
</evidence>
<name>A0A2P7MY90_9CYAN</name>
<keyword evidence="2" id="KW-0169">Cobalamin biosynthesis</keyword>
<dbReference type="InterPro" id="IPR035996">
    <property type="entry name" value="4pyrrol_Methylase_sf"/>
</dbReference>
<dbReference type="Gene3D" id="3.40.1010.10">
    <property type="entry name" value="Cobalt-precorrin-4 Transmethylase, Domain 1"/>
    <property type="match status" value="1"/>
</dbReference>
<keyword evidence="5" id="KW-0949">S-adenosyl-L-methionine</keyword>
<dbReference type="GO" id="GO:0008276">
    <property type="term" value="F:protein methyltransferase activity"/>
    <property type="evidence" value="ECO:0007669"/>
    <property type="project" value="InterPro"/>
</dbReference>
<dbReference type="SUPFAM" id="SSF53335">
    <property type="entry name" value="S-adenosyl-L-methionine-dependent methyltransferases"/>
    <property type="match status" value="1"/>
</dbReference>
<dbReference type="OrthoDB" id="9780707at2"/>
<keyword evidence="3 7" id="KW-0489">Methyltransferase</keyword>
<dbReference type="GO" id="GO:0032259">
    <property type="term" value="P:methylation"/>
    <property type="evidence" value="ECO:0007669"/>
    <property type="project" value="UniProtKB-KW"/>
</dbReference>
<dbReference type="NCBIfam" id="TIGR02469">
    <property type="entry name" value="CbiT"/>
    <property type="match status" value="1"/>
</dbReference>
<proteinExistence type="predicted"/>
<dbReference type="Gene3D" id="3.40.50.150">
    <property type="entry name" value="Vaccinia Virus protein VP39"/>
    <property type="match status" value="1"/>
</dbReference>
<dbReference type="RefSeq" id="WP_106502233.1">
    <property type="nucleotide sequence ID" value="NZ_PXXO01000004.1"/>
</dbReference>
<dbReference type="InterPro" id="IPR014776">
    <property type="entry name" value="4pyrrole_Mease_sub2"/>
</dbReference>
<dbReference type="Proteomes" id="UP000243002">
    <property type="component" value="Unassembled WGS sequence"/>
</dbReference>
<dbReference type="EMBL" id="PXXO01000004">
    <property type="protein sequence ID" value="PSJ06199.1"/>
    <property type="molecule type" value="Genomic_DNA"/>
</dbReference>
<dbReference type="GO" id="GO:0009236">
    <property type="term" value="P:cobalamin biosynthetic process"/>
    <property type="evidence" value="ECO:0007669"/>
    <property type="project" value="UniProtKB-UniPathway"/>
</dbReference>
<dbReference type="PANTHER" id="PTHR43182">
    <property type="entry name" value="COBALT-PRECORRIN-6B C(15)-METHYLTRANSFERASE (DECARBOXYLATING)"/>
    <property type="match status" value="1"/>
</dbReference>
<dbReference type="Gene3D" id="3.30.950.10">
    <property type="entry name" value="Methyltransferase, Cobalt-precorrin-4 Transmethylase, Domain 2"/>
    <property type="match status" value="1"/>
</dbReference>
<keyword evidence="4 7" id="KW-0808">Transferase</keyword>
<dbReference type="InterPro" id="IPR000878">
    <property type="entry name" value="4pyrrol_Mease"/>
</dbReference>
<feature type="domain" description="Tetrapyrrole methylase" evidence="6">
    <location>
        <begin position="4"/>
        <end position="200"/>
    </location>
</feature>
<dbReference type="Pfam" id="PF00590">
    <property type="entry name" value="TP_methylase"/>
    <property type="match status" value="1"/>
</dbReference>
<evidence type="ECO:0000256" key="5">
    <source>
        <dbReference type="ARBA" id="ARBA00022691"/>
    </source>
</evidence>
<dbReference type="InterPro" id="IPR014008">
    <property type="entry name" value="Cbl_synth_MTase_CbiT"/>
</dbReference>
<dbReference type="NCBIfam" id="TIGR02467">
    <property type="entry name" value="CbiE"/>
    <property type="match status" value="1"/>
</dbReference>
<evidence type="ECO:0000256" key="2">
    <source>
        <dbReference type="ARBA" id="ARBA00022573"/>
    </source>
</evidence>
<organism evidence="7 8">
    <name type="scientific">Cyanobium usitatum str. Tous</name>
    <dbReference type="NCBI Taxonomy" id="2116684"/>
    <lineage>
        <taxon>Bacteria</taxon>
        <taxon>Bacillati</taxon>
        <taxon>Cyanobacteriota</taxon>
        <taxon>Cyanophyceae</taxon>
        <taxon>Synechococcales</taxon>
        <taxon>Prochlorococcaceae</taxon>
        <taxon>Cyanobium</taxon>
    </lineage>
</organism>
<dbReference type="SUPFAM" id="SSF53790">
    <property type="entry name" value="Tetrapyrrole methylase"/>
    <property type="match status" value="1"/>
</dbReference>
<dbReference type="InterPro" id="IPR029063">
    <property type="entry name" value="SAM-dependent_MTases_sf"/>
</dbReference>
<evidence type="ECO:0000313" key="7">
    <source>
        <dbReference type="EMBL" id="PSJ06199.1"/>
    </source>
</evidence>
<reference evidence="7 8" key="1">
    <citation type="journal article" date="2018" name="Environ. Microbiol.">
        <title>Ecological and genomic features of two widespread freshwater picocyanobacteria.</title>
        <authorList>
            <person name="Cabello-Yeves P.J."/>
            <person name="Picazo A."/>
            <person name="Camacho A."/>
            <person name="Callieri C."/>
            <person name="Rosselli R."/>
            <person name="Roda-Garcia J.J."/>
            <person name="Coutinho F.H."/>
            <person name="Rodriguez-Valera F."/>
        </authorList>
    </citation>
    <scope>NUCLEOTIDE SEQUENCE [LARGE SCALE GENOMIC DNA]</scope>
    <source>
        <strain evidence="7 8">Tous</strain>
    </source>
</reference>
<protein>
    <submittedName>
        <fullName evidence="7">Bifunctional cobalt-precorrin-7 (C(5))-methyltransferase/cobalt-precorrin-6B (C(15))-methyltransferase</fullName>
    </submittedName>
</protein>
<dbReference type="InterPro" id="IPR050714">
    <property type="entry name" value="Cobalamin_biosynth_MTase"/>
</dbReference>
<dbReference type="PIRSF" id="PIRSF036428">
    <property type="entry name" value="CobL"/>
    <property type="match status" value="1"/>
</dbReference>
<gene>
    <name evidence="7" type="ORF">C7K55_04480</name>
</gene>